<proteinExistence type="predicted"/>
<sequence>MVSHQSLPSSPNPEGLEPNRAEWLIPSIEMRKVLFFDTYNYPPVLPISLVRINSLAWLALFRTEEAVKD</sequence>
<comment type="caution">
    <text evidence="1">The sequence shown here is derived from an EMBL/GenBank/DDBJ whole genome shotgun (WGS) entry which is preliminary data.</text>
</comment>
<evidence type="ECO:0000313" key="2">
    <source>
        <dbReference type="Proteomes" id="UP001374584"/>
    </source>
</evidence>
<gene>
    <name evidence="1" type="ORF">VNO80_33100</name>
</gene>
<dbReference type="Proteomes" id="UP001374584">
    <property type="component" value="Unassembled WGS sequence"/>
</dbReference>
<keyword evidence="2" id="KW-1185">Reference proteome</keyword>
<accession>A0AAN9KZP6</accession>
<name>A0AAN9KZP6_PHACN</name>
<dbReference type="AlphaFoldDB" id="A0AAN9KZP6"/>
<protein>
    <submittedName>
        <fullName evidence="1">Uncharacterized protein</fullName>
    </submittedName>
</protein>
<dbReference type="EMBL" id="JAYMYR010000071">
    <property type="protein sequence ID" value="KAK7326281.1"/>
    <property type="molecule type" value="Genomic_DNA"/>
</dbReference>
<evidence type="ECO:0000313" key="1">
    <source>
        <dbReference type="EMBL" id="KAK7326281.1"/>
    </source>
</evidence>
<organism evidence="1 2">
    <name type="scientific">Phaseolus coccineus</name>
    <name type="common">Scarlet runner bean</name>
    <name type="synonym">Phaseolus multiflorus</name>
    <dbReference type="NCBI Taxonomy" id="3886"/>
    <lineage>
        <taxon>Eukaryota</taxon>
        <taxon>Viridiplantae</taxon>
        <taxon>Streptophyta</taxon>
        <taxon>Embryophyta</taxon>
        <taxon>Tracheophyta</taxon>
        <taxon>Spermatophyta</taxon>
        <taxon>Magnoliopsida</taxon>
        <taxon>eudicotyledons</taxon>
        <taxon>Gunneridae</taxon>
        <taxon>Pentapetalae</taxon>
        <taxon>rosids</taxon>
        <taxon>fabids</taxon>
        <taxon>Fabales</taxon>
        <taxon>Fabaceae</taxon>
        <taxon>Papilionoideae</taxon>
        <taxon>50 kb inversion clade</taxon>
        <taxon>NPAAA clade</taxon>
        <taxon>indigoferoid/millettioid clade</taxon>
        <taxon>Phaseoleae</taxon>
        <taxon>Phaseolus</taxon>
    </lineage>
</organism>
<reference evidence="1 2" key="1">
    <citation type="submission" date="2024-01" db="EMBL/GenBank/DDBJ databases">
        <title>The genomes of 5 underutilized Papilionoideae crops provide insights into root nodulation and disease resistanc.</title>
        <authorList>
            <person name="Jiang F."/>
        </authorList>
    </citation>
    <scope>NUCLEOTIDE SEQUENCE [LARGE SCALE GENOMIC DNA]</scope>
    <source>
        <strain evidence="1">JINMINGXINNONG_FW02</strain>
        <tissue evidence="1">Leaves</tissue>
    </source>
</reference>